<dbReference type="InterPro" id="IPR037035">
    <property type="entry name" value="GK-like_C_sf"/>
</dbReference>
<dbReference type="RefSeq" id="WP_013679241.1">
    <property type="nucleotide sequence ID" value="NC_015315.1"/>
</dbReference>
<feature type="domain" description="MOFRL-associated" evidence="2">
    <location>
        <begin position="9"/>
        <end position="225"/>
    </location>
</feature>
<dbReference type="Gene3D" id="3.40.1480.10">
    <property type="entry name" value="MOFRL domain"/>
    <property type="match status" value="1"/>
</dbReference>
<dbReference type="EMBL" id="CP002590">
    <property type="protein sequence ID" value="AEA11905.1"/>
    <property type="molecule type" value="Genomic_DNA"/>
</dbReference>
<dbReference type="InterPro" id="IPR038614">
    <property type="entry name" value="GK_N_sf"/>
</dbReference>
<organism evidence="3 4">
    <name type="scientific">Thermoproteus uzoniensis (strain 768-20)</name>
    <dbReference type="NCBI Taxonomy" id="999630"/>
    <lineage>
        <taxon>Archaea</taxon>
        <taxon>Thermoproteota</taxon>
        <taxon>Thermoprotei</taxon>
        <taxon>Thermoproteales</taxon>
        <taxon>Thermoproteaceae</taxon>
        <taxon>Thermoproteus</taxon>
    </lineage>
</organism>
<evidence type="ECO:0000313" key="4">
    <source>
        <dbReference type="Proteomes" id="UP000008138"/>
    </source>
</evidence>
<dbReference type="Pfam" id="PF05161">
    <property type="entry name" value="MOFRL"/>
    <property type="match status" value="1"/>
</dbReference>
<dbReference type="HOGENOM" id="CLU_032279_1_1_2"/>
<evidence type="ECO:0000259" key="2">
    <source>
        <dbReference type="Pfam" id="PF13660"/>
    </source>
</evidence>
<dbReference type="GeneID" id="10359954"/>
<keyword evidence="3" id="KW-0418">Kinase</keyword>
<dbReference type="GO" id="GO:0008887">
    <property type="term" value="F:glycerate kinase activity"/>
    <property type="evidence" value="ECO:0007669"/>
    <property type="project" value="InterPro"/>
</dbReference>
<dbReference type="PANTHER" id="PTHR12227">
    <property type="entry name" value="GLYCERATE KINASE"/>
    <property type="match status" value="1"/>
</dbReference>
<protein>
    <submittedName>
        <fullName evidence="3">Glycerate kinase (GK)</fullName>
    </submittedName>
</protein>
<reference key="2">
    <citation type="submission" date="2011-03" db="EMBL/GenBank/DDBJ databases">
        <title>Complete genome sequence of the thermoacidophilic crenarchaeon Thermoproteus uzoniensis 768-20.</title>
        <authorList>
            <person name="Mardanov A.V."/>
            <person name="Gumerov V.M."/>
            <person name="Beletsky A.V."/>
            <person name="Prokofeva M.I."/>
            <person name="Bonch-Osmolovskaya E.A."/>
            <person name="Ravin N.V."/>
            <person name="Skryabin K.G."/>
        </authorList>
    </citation>
    <scope>NUCLEOTIDE SEQUENCE</scope>
    <source>
        <strain>768-20</strain>
    </source>
</reference>
<dbReference type="GO" id="GO:0005737">
    <property type="term" value="C:cytoplasm"/>
    <property type="evidence" value="ECO:0007669"/>
    <property type="project" value="TreeGrafter"/>
</dbReference>
<keyword evidence="3" id="KW-0808">Transferase</keyword>
<keyword evidence="4" id="KW-1185">Reference proteome</keyword>
<gene>
    <name evidence="3" type="ordered locus">TUZN_0409</name>
</gene>
<reference evidence="3 4" key="1">
    <citation type="journal article" date="2011" name="J. Bacteriol.">
        <title>Complete genome sequence of the thermoacidophilic crenarchaeon Thermoproteus uzoniensis 768-20.</title>
        <authorList>
            <person name="Mardanov A.V."/>
            <person name="Gumerov V.M."/>
            <person name="Beletsky A.V."/>
            <person name="Prokofeva M.I."/>
            <person name="Bonch-Osmolovskaya E.A."/>
            <person name="Ravin N.V."/>
            <person name="Skryabin K.G."/>
        </authorList>
    </citation>
    <scope>NUCLEOTIDE SEQUENCE [LARGE SCALE GENOMIC DNA]</scope>
    <source>
        <strain evidence="3 4">768-20</strain>
    </source>
</reference>
<dbReference type="AlphaFoldDB" id="F2L2W7"/>
<sequence>MSGTYTTSRIVRAVLSAADLSKAVAAKAGNLGEVRAVAVGKGALSMLKGLEAVADIIDGVAVAPQAGPVPRSVKLYVADHPIPTERSFEAGRAVLDYVESLGRGDTLVLLVSGGASSLMEAPLVSEEDFLKAWEILLKSGMTIHEMNAVRKRLSAIKGGRLGHIAAARGAEVVNLIASDVPCDNPSDVGSGPGVPDDTTPDEAYLYLKVRGLWGRLPESVRRLIESRRGSRDTPSSFPHRAVVVARNLDVLEALRNAVGGRVVTSCLVGEARDVGRLVAYMAKELGTPLILGGEPSVTVRGRGRGGRTSEFALSFALSSTGELAVLALATDGLDGNTGAAGVWADPELLRDIAEAGMDVGRLFEENDTFRPFEATGRAIYTGSTGSNLNLVFYVDRWSHLKDLLAGGQIQEGQI</sequence>
<feature type="domain" description="MOFRL" evidence="1">
    <location>
        <begin position="289"/>
        <end position="389"/>
    </location>
</feature>
<dbReference type="OrthoDB" id="10741at2157"/>
<dbReference type="PANTHER" id="PTHR12227:SF0">
    <property type="entry name" value="GLYCERATE KINASE"/>
    <property type="match status" value="1"/>
</dbReference>
<dbReference type="Proteomes" id="UP000008138">
    <property type="component" value="Chromosome"/>
</dbReference>
<name>F2L2W7_THEU7</name>
<dbReference type="SUPFAM" id="SSF82544">
    <property type="entry name" value="GckA/TtuD-like"/>
    <property type="match status" value="1"/>
</dbReference>
<proteinExistence type="predicted"/>
<evidence type="ECO:0000313" key="3">
    <source>
        <dbReference type="EMBL" id="AEA11905.1"/>
    </source>
</evidence>
<dbReference type="Gene3D" id="3.40.50.10180">
    <property type="entry name" value="Glycerate kinase, MOFRL-like N-terminal domain"/>
    <property type="match status" value="1"/>
</dbReference>
<dbReference type="InterPro" id="IPR039760">
    <property type="entry name" value="MOFRL_protein"/>
</dbReference>
<dbReference type="STRING" id="999630.TUZN_0409"/>
<dbReference type="InterPro" id="IPR007835">
    <property type="entry name" value="MOFRL"/>
</dbReference>
<dbReference type="KEGG" id="tuz:TUZN_0409"/>
<dbReference type="InterPro" id="IPR025286">
    <property type="entry name" value="MOFRL_assoc_dom"/>
</dbReference>
<evidence type="ECO:0000259" key="1">
    <source>
        <dbReference type="Pfam" id="PF05161"/>
    </source>
</evidence>
<dbReference type="Pfam" id="PF13660">
    <property type="entry name" value="DUF4147"/>
    <property type="match status" value="1"/>
</dbReference>
<accession>F2L2W7</accession>
<dbReference type="eggNOG" id="arCOG04170">
    <property type="taxonomic scope" value="Archaea"/>
</dbReference>